<evidence type="ECO:0000313" key="5">
    <source>
        <dbReference type="Proteomes" id="UP000315440"/>
    </source>
</evidence>
<dbReference type="InterPro" id="IPR038522">
    <property type="entry name" value="T4/T6SS_DotU_sf"/>
</dbReference>
<organism evidence="4 5">
    <name type="scientific">Pseudobythopirellula maris</name>
    <dbReference type="NCBI Taxonomy" id="2527991"/>
    <lineage>
        <taxon>Bacteria</taxon>
        <taxon>Pseudomonadati</taxon>
        <taxon>Planctomycetota</taxon>
        <taxon>Planctomycetia</taxon>
        <taxon>Pirellulales</taxon>
        <taxon>Lacipirellulaceae</taxon>
        <taxon>Pseudobythopirellula</taxon>
    </lineage>
</organism>
<protein>
    <recommendedName>
        <fullName evidence="3">Type IV / VI secretion system DotU domain-containing protein</fullName>
    </recommendedName>
</protein>
<dbReference type="InterPro" id="IPR017732">
    <property type="entry name" value="T4/T6SS_DotU"/>
</dbReference>
<dbReference type="PANTHER" id="PTHR38033:SF1">
    <property type="entry name" value="DOTU FAMILY TYPE IV_VI SECRETION SYSTEM PROTEIN"/>
    <property type="match status" value="1"/>
</dbReference>
<evidence type="ECO:0000313" key="4">
    <source>
        <dbReference type="EMBL" id="TWT90078.1"/>
    </source>
</evidence>
<dbReference type="EMBL" id="SJPQ01000001">
    <property type="protein sequence ID" value="TWT90078.1"/>
    <property type="molecule type" value="Genomic_DNA"/>
</dbReference>
<evidence type="ECO:0000256" key="1">
    <source>
        <dbReference type="SAM" id="MobiDB-lite"/>
    </source>
</evidence>
<gene>
    <name evidence="4" type="ORF">Mal64_04610</name>
</gene>
<sequence>MPPTTPLKGRTAANDAVHDAVQHVLRLHEAVERGERRDLAREQSALTSLLLAIPAGSSDAGDRGARYAVVCWIDEMFTTRSKWAEAWNERKLESELYGGNDRAWEFWRQAKLAEAQPTDDALRAYFLCVALGFRGRMRDEPAKLQAWVEKTRPRAARAPHPPGRTSPLPRRRQPARLLRGAARLRRMTAVAAVVVLCLLPLLTYSLVQRLLG</sequence>
<dbReference type="PANTHER" id="PTHR38033">
    <property type="entry name" value="MEMBRANE PROTEIN-RELATED"/>
    <property type="match status" value="1"/>
</dbReference>
<keyword evidence="2" id="KW-0812">Transmembrane</keyword>
<proteinExistence type="predicted"/>
<dbReference type="RefSeq" id="WP_197525364.1">
    <property type="nucleotide sequence ID" value="NZ_SJPQ01000001.1"/>
</dbReference>
<evidence type="ECO:0000256" key="2">
    <source>
        <dbReference type="SAM" id="Phobius"/>
    </source>
</evidence>
<dbReference type="Gene3D" id="1.25.40.590">
    <property type="entry name" value="Type IV / VI secretion system, DotU"/>
    <property type="match status" value="1"/>
</dbReference>
<dbReference type="AlphaFoldDB" id="A0A5C5ZSN4"/>
<keyword evidence="2" id="KW-0472">Membrane</keyword>
<evidence type="ECO:0000259" key="3">
    <source>
        <dbReference type="Pfam" id="PF09850"/>
    </source>
</evidence>
<dbReference type="Proteomes" id="UP000315440">
    <property type="component" value="Unassembled WGS sequence"/>
</dbReference>
<name>A0A5C5ZSN4_9BACT</name>
<accession>A0A5C5ZSN4</accession>
<reference evidence="4 5" key="1">
    <citation type="submission" date="2019-02" db="EMBL/GenBank/DDBJ databases">
        <title>Deep-cultivation of Planctomycetes and their phenomic and genomic characterization uncovers novel biology.</title>
        <authorList>
            <person name="Wiegand S."/>
            <person name="Jogler M."/>
            <person name="Boedeker C."/>
            <person name="Pinto D."/>
            <person name="Vollmers J."/>
            <person name="Rivas-Marin E."/>
            <person name="Kohn T."/>
            <person name="Peeters S.H."/>
            <person name="Heuer A."/>
            <person name="Rast P."/>
            <person name="Oberbeckmann S."/>
            <person name="Bunk B."/>
            <person name="Jeske O."/>
            <person name="Meyerdierks A."/>
            <person name="Storesund J.E."/>
            <person name="Kallscheuer N."/>
            <person name="Luecker S."/>
            <person name="Lage O.M."/>
            <person name="Pohl T."/>
            <person name="Merkel B.J."/>
            <person name="Hornburger P."/>
            <person name="Mueller R.-W."/>
            <person name="Bruemmer F."/>
            <person name="Labrenz M."/>
            <person name="Spormann A.M."/>
            <person name="Op Den Camp H."/>
            <person name="Overmann J."/>
            <person name="Amann R."/>
            <person name="Jetten M.S.M."/>
            <person name="Mascher T."/>
            <person name="Medema M.H."/>
            <person name="Devos D.P."/>
            <person name="Kaster A.-K."/>
            <person name="Ovreas L."/>
            <person name="Rohde M."/>
            <person name="Galperin M.Y."/>
            <person name="Jogler C."/>
        </authorList>
    </citation>
    <scope>NUCLEOTIDE SEQUENCE [LARGE SCALE GENOMIC DNA]</scope>
    <source>
        <strain evidence="4 5">Mal64</strain>
    </source>
</reference>
<feature type="region of interest" description="Disordered" evidence="1">
    <location>
        <begin position="152"/>
        <end position="172"/>
    </location>
</feature>
<dbReference type="Pfam" id="PF09850">
    <property type="entry name" value="DotU"/>
    <property type="match status" value="1"/>
</dbReference>
<feature type="domain" description="Type IV / VI secretion system DotU" evidence="3">
    <location>
        <begin position="54"/>
        <end position="205"/>
    </location>
</feature>
<feature type="transmembrane region" description="Helical" evidence="2">
    <location>
        <begin position="187"/>
        <end position="207"/>
    </location>
</feature>
<keyword evidence="5" id="KW-1185">Reference proteome</keyword>
<comment type="caution">
    <text evidence="4">The sequence shown here is derived from an EMBL/GenBank/DDBJ whole genome shotgun (WGS) entry which is preliminary data.</text>
</comment>
<keyword evidence="2" id="KW-1133">Transmembrane helix</keyword>